<keyword evidence="1" id="KW-1133">Transmembrane helix</keyword>
<dbReference type="Gene3D" id="1.25.40.590">
    <property type="entry name" value="Type IV / VI secretion system, DotU"/>
    <property type="match status" value="1"/>
</dbReference>
<keyword evidence="4" id="KW-1185">Reference proteome</keyword>
<feature type="transmembrane region" description="Helical" evidence="1">
    <location>
        <begin position="206"/>
        <end position="226"/>
    </location>
</feature>
<dbReference type="PANTHER" id="PTHR38033">
    <property type="entry name" value="MEMBRANE PROTEIN-RELATED"/>
    <property type="match status" value="1"/>
</dbReference>
<proteinExistence type="predicted"/>
<dbReference type="EMBL" id="CP023422">
    <property type="protein sequence ID" value="ATD61101.1"/>
    <property type="molecule type" value="Genomic_DNA"/>
</dbReference>
<gene>
    <name evidence="3" type="ORF">CNX70_13700</name>
</gene>
<protein>
    <submittedName>
        <fullName evidence="3">Type VI secretion system protein ImpK</fullName>
    </submittedName>
</protein>
<dbReference type="InterPro" id="IPR038522">
    <property type="entry name" value="T4/T6SS_DotU_sf"/>
</dbReference>
<reference evidence="3 4" key="1">
    <citation type="submission" date="2017-09" db="EMBL/GenBank/DDBJ databases">
        <title>Complete genome sequence of Janthinobacterium svalbardensis PAMC 27463.</title>
        <authorList>
            <person name="Cho Y.-J."/>
            <person name="Cho A."/>
            <person name="Kim O.-S."/>
            <person name="Lee J.-I."/>
        </authorList>
    </citation>
    <scope>NUCLEOTIDE SEQUENCE [LARGE SCALE GENOMIC DNA]</scope>
    <source>
        <strain evidence="3 4">PAMC 27463</strain>
    </source>
</reference>
<accession>A0A290WW53</accession>
<dbReference type="PANTHER" id="PTHR38033:SF1">
    <property type="entry name" value="DOTU FAMILY TYPE IV_VI SECRETION SYSTEM PROTEIN"/>
    <property type="match status" value="1"/>
</dbReference>
<keyword evidence="1" id="KW-0472">Membrane</keyword>
<name>A0A290WW53_9BURK</name>
<dbReference type="RefSeq" id="WP_096235127.1">
    <property type="nucleotide sequence ID" value="NZ_CP023422.1"/>
</dbReference>
<evidence type="ECO:0000313" key="3">
    <source>
        <dbReference type="EMBL" id="ATD61101.1"/>
    </source>
</evidence>
<evidence type="ECO:0000313" key="4">
    <source>
        <dbReference type="Proteomes" id="UP000218437"/>
    </source>
</evidence>
<dbReference type="AlphaFoldDB" id="A0A290WW53"/>
<dbReference type="KEGG" id="jsv:CNX70_13700"/>
<sequence>MNANAPSLMSGGSAAYASSVPAGPGTEHTLTDLMYDGFYALFMLKNGSGPQDNADFIRKMTQFLDEFGHAAKKHAASADDIDAAKYAFCAAVDEIILRSPYAIRDDWARRPLQLVLFGDQLAGENFFIRLEALRARGSAHLQALEVFHMCLLLGFQGRYILEGSEKLAYLTARLGDEIAQMKGKKAGFAPHAERPDQIAHKLRNDVPLWVLCSVFALICALGYLGLRTMLAKNTEKQMNAYSDIVKLAPRTANLTITLP</sequence>
<organism evidence="3 4">
    <name type="scientific">Janthinobacterium svalbardensis</name>
    <dbReference type="NCBI Taxonomy" id="368607"/>
    <lineage>
        <taxon>Bacteria</taxon>
        <taxon>Pseudomonadati</taxon>
        <taxon>Pseudomonadota</taxon>
        <taxon>Betaproteobacteria</taxon>
        <taxon>Burkholderiales</taxon>
        <taxon>Oxalobacteraceae</taxon>
        <taxon>Janthinobacterium</taxon>
    </lineage>
</organism>
<dbReference type="NCBIfam" id="TIGR03349">
    <property type="entry name" value="IV_VI_DotU"/>
    <property type="match status" value="1"/>
</dbReference>
<keyword evidence="1" id="KW-0812">Transmembrane</keyword>
<feature type="domain" description="Type IV / VI secretion system DotU" evidence="2">
    <location>
        <begin position="30"/>
        <end position="228"/>
    </location>
</feature>
<dbReference type="InterPro" id="IPR017732">
    <property type="entry name" value="T4/T6SS_DotU"/>
</dbReference>
<dbReference type="NCBIfam" id="NF038228">
    <property type="entry name" value="IcmH_DotU_IVB"/>
    <property type="match status" value="1"/>
</dbReference>
<dbReference type="Proteomes" id="UP000218437">
    <property type="component" value="Chromosome"/>
</dbReference>
<evidence type="ECO:0000259" key="2">
    <source>
        <dbReference type="Pfam" id="PF09850"/>
    </source>
</evidence>
<evidence type="ECO:0000256" key="1">
    <source>
        <dbReference type="SAM" id="Phobius"/>
    </source>
</evidence>
<dbReference type="Pfam" id="PF09850">
    <property type="entry name" value="DotU"/>
    <property type="match status" value="1"/>
</dbReference>